<dbReference type="PROSITE" id="PS51671">
    <property type="entry name" value="ACT"/>
    <property type="match status" value="1"/>
</dbReference>
<evidence type="ECO:0000256" key="1">
    <source>
        <dbReference type="ARBA" id="ARBA00023015"/>
    </source>
</evidence>
<dbReference type="PANTHER" id="PTHR45844:SF16">
    <property type="entry name" value="TRANSCRIPTION FACTOR BHLH30-LIKE"/>
    <property type="match status" value="1"/>
</dbReference>
<dbReference type="InterPro" id="IPR011598">
    <property type="entry name" value="bHLH_dom"/>
</dbReference>
<dbReference type="SUPFAM" id="SSF55021">
    <property type="entry name" value="ACT-like"/>
    <property type="match status" value="1"/>
</dbReference>
<dbReference type="InterPro" id="IPR036638">
    <property type="entry name" value="HLH_DNA-bd_sf"/>
</dbReference>
<evidence type="ECO:0000256" key="4">
    <source>
        <dbReference type="SAM" id="MobiDB-lite"/>
    </source>
</evidence>
<keyword evidence="8" id="KW-1185">Reference proteome</keyword>
<feature type="region of interest" description="Disordered" evidence="4">
    <location>
        <begin position="233"/>
        <end position="253"/>
    </location>
</feature>
<feature type="domain" description="BHLH" evidence="5">
    <location>
        <begin position="39"/>
        <end position="88"/>
    </location>
</feature>
<name>A0AAV7EPR5_ARIFI</name>
<dbReference type="InterPro" id="IPR045865">
    <property type="entry name" value="ACT-like_dom_sf"/>
</dbReference>
<feature type="domain" description="ACT" evidence="6">
    <location>
        <begin position="159"/>
        <end position="235"/>
    </location>
</feature>
<dbReference type="Gene3D" id="4.10.280.10">
    <property type="entry name" value="Helix-loop-helix DNA-binding domain"/>
    <property type="match status" value="1"/>
</dbReference>
<reference evidence="7 8" key="1">
    <citation type="submission" date="2021-07" db="EMBL/GenBank/DDBJ databases">
        <title>The Aristolochia fimbriata genome: insights into angiosperm evolution, floral development and chemical biosynthesis.</title>
        <authorList>
            <person name="Jiao Y."/>
        </authorList>
    </citation>
    <scope>NUCLEOTIDE SEQUENCE [LARGE SCALE GENOMIC DNA]</scope>
    <source>
        <strain evidence="7">IBCAS-2021</strain>
        <tissue evidence="7">Leaf</tissue>
    </source>
</reference>
<dbReference type="Pfam" id="PF00010">
    <property type="entry name" value="HLH"/>
    <property type="match status" value="1"/>
</dbReference>
<feature type="compositionally biased region" description="Basic and acidic residues" evidence="4">
    <location>
        <begin position="116"/>
        <end position="127"/>
    </location>
</feature>
<dbReference type="CDD" id="cd11455">
    <property type="entry name" value="bHLH_AtAIG1_like"/>
    <property type="match status" value="1"/>
</dbReference>
<comment type="caution">
    <text evidence="7">The sequence shown here is derived from an EMBL/GenBank/DDBJ whole genome shotgun (WGS) entry which is preliminary data.</text>
</comment>
<feature type="region of interest" description="Disordered" evidence="4">
    <location>
        <begin position="105"/>
        <end position="127"/>
    </location>
</feature>
<dbReference type="Proteomes" id="UP000825729">
    <property type="component" value="Unassembled WGS sequence"/>
</dbReference>
<dbReference type="SMART" id="SM00353">
    <property type="entry name" value="HLH"/>
    <property type="match status" value="1"/>
</dbReference>
<dbReference type="InterPro" id="IPR002912">
    <property type="entry name" value="ACT_dom"/>
</dbReference>
<evidence type="ECO:0000259" key="5">
    <source>
        <dbReference type="PROSITE" id="PS50888"/>
    </source>
</evidence>
<dbReference type="GO" id="GO:0003700">
    <property type="term" value="F:DNA-binding transcription factor activity"/>
    <property type="evidence" value="ECO:0007669"/>
    <property type="project" value="InterPro"/>
</dbReference>
<evidence type="ECO:0000256" key="3">
    <source>
        <dbReference type="ARBA" id="ARBA00023163"/>
    </source>
</evidence>
<sequence length="253" mass="26479">MMPYPSYYGYLPGMGMVETDGTVDSGLTRMSTAEAKAIAASKSHSEAERRRRQRINGHLATLRTLLPNAAKTDKASLLAEVVQRVKELRRHAAGIVSLDAAGVNQDVDGAESGEGGEEKEKSDKDSYDAGSAAAAAAVLMPDETDEVTTEAEPGSSLVRATVSCEDRPELLSDLDAALKSLKVKAVKAEIATLGGRTKGVFSIRADGGADCAAIRRALRAVLDKGCAAFPGGASTAKRPRLARTPFPGHGLVQ</sequence>
<dbReference type="SUPFAM" id="SSF47459">
    <property type="entry name" value="HLH, helix-loop-helix DNA-binding domain"/>
    <property type="match status" value="1"/>
</dbReference>
<accession>A0AAV7EPR5</accession>
<dbReference type="GO" id="GO:0046983">
    <property type="term" value="F:protein dimerization activity"/>
    <property type="evidence" value="ECO:0007669"/>
    <property type="project" value="InterPro"/>
</dbReference>
<dbReference type="AlphaFoldDB" id="A0AAV7EPR5"/>
<dbReference type="PROSITE" id="PS50888">
    <property type="entry name" value="BHLH"/>
    <property type="match status" value="1"/>
</dbReference>
<dbReference type="EMBL" id="JAINDJ010000004">
    <property type="protein sequence ID" value="KAG9450815.1"/>
    <property type="molecule type" value="Genomic_DNA"/>
</dbReference>
<protein>
    <recommendedName>
        <fullName evidence="9">BHLH domain-containing protein</fullName>
    </recommendedName>
</protein>
<keyword evidence="3" id="KW-0804">Transcription</keyword>
<evidence type="ECO:0000259" key="6">
    <source>
        <dbReference type="PROSITE" id="PS51671"/>
    </source>
</evidence>
<organism evidence="7 8">
    <name type="scientific">Aristolochia fimbriata</name>
    <name type="common">White veined hardy Dutchman's pipe vine</name>
    <dbReference type="NCBI Taxonomy" id="158543"/>
    <lineage>
        <taxon>Eukaryota</taxon>
        <taxon>Viridiplantae</taxon>
        <taxon>Streptophyta</taxon>
        <taxon>Embryophyta</taxon>
        <taxon>Tracheophyta</taxon>
        <taxon>Spermatophyta</taxon>
        <taxon>Magnoliopsida</taxon>
        <taxon>Magnoliidae</taxon>
        <taxon>Piperales</taxon>
        <taxon>Aristolochiaceae</taxon>
        <taxon>Aristolochia</taxon>
    </lineage>
</organism>
<dbReference type="InterPro" id="IPR045847">
    <property type="entry name" value="AIG1-like"/>
</dbReference>
<evidence type="ECO:0000313" key="8">
    <source>
        <dbReference type="Proteomes" id="UP000825729"/>
    </source>
</evidence>
<dbReference type="GO" id="GO:0003677">
    <property type="term" value="F:DNA binding"/>
    <property type="evidence" value="ECO:0007669"/>
    <property type="project" value="UniProtKB-KW"/>
</dbReference>
<dbReference type="Gene3D" id="3.30.70.260">
    <property type="match status" value="1"/>
</dbReference>
<keyword evidence="2" id="KW-0238">DNA-binding</keyword>
<keyword evidence="1" id="KW-0805">Transcription regulation</keyword>
<evidence type="ECO:0000313" key="7">
    <source>
        <dbReference type="EMBL" id="KAG9450815.1"/>
    </source>
</evidence>
<gene>
    <name evidence="7" type="ORF">H6P81_010780</name>
</gene>
<evidence type="ECO:0000256" key="2">
    <source>
        <dbReference type="ARBA" id="ARBA00023125"/>
    </source>
</evidence>
<dbReference type="PANTHER" id="PTHR45844">
    <property type="entry name" value="TRANSCRIPTION FACTOR BHLH30"/>
    <property type="match status" value="1"/>
</dbReference>
<evidence type="ECO:0008006" key="9">
    <source>
        <dbReference type="Google" id="ProtNLM"/>
    </source>
</evidence>
<proteinExistence type="predicted"/>